<dbReference type="Proteomes" id="UP001589862">
    <property type="component" value="Unassembled WGS sequence"/>
</dbReference>
<name>A0ABV6PAF8_9MICC</name>
<dbReference type="RefSeq" id="WP_377459033.1">
    <property type="nucleotide sequence ID" value="NZ_JBHLUB010000028.1"/>
</dbReference>
<organism evidence="1 2">
    <name type="scientific">Micrococcoides hystricis</name>
    <dbReference type="NCBI Taxonomy" id="1572761"/>
    <lineage>
        <taxon>Bacteria</taxon>
        <taxon>Bacillati</taxon>
        <taxon>Actinomycetota</taxon>
        <taxon>Actinomycetes</taxon>
        <taxon>Micrococcales</taxon>
        <taxon>Micrococcaceae</taxon>
        <taxon>Micrococcoides</taxon>
    </lineage>
</organism>
<dbReference type="EMBL" id="JBHLUB010000028">
    <property type="protein sequence ID" value="MFC0582099.1"/>
    <property type="molecule type" value="Genomic_DNA"/>
</dbReference>
<sequence>MTRFSAWFRDAARRFGAGLEDYYSSNYRRSFRRLQRDQDDLFMMMVLSEALGVPNPASYYTMEMLPVVYENFHEWHKRMGMERSPLEEISCC</sequence>
<evidence type="ECO:0000313" key="2">
    <source>
        <dbReference type="Proteomes" id="UP001589862"/>
    </source>
</evidence>
<comment type="caution">
    <text evidence="1">The sequence shown here is derived from an EMBL/GenBank/DDBJ whole genome shotgun (WGS) entry which is preliminary data.</text>
</comment>
<dbReference type="Pfam" id="PF25952">
    <property type="entry name" value="DUF7990"/>
    <property type="match status" value="1"/>
</dbReference>
<reference evidence="1 2" key="1">
    <citation type="submission" date="2024-09" db="EMBL/GenBank/DDBJ databases">
        <authorList>
            <person name="Sun Q."/>
            <person name="Mori K."/>
        </authorList>
    </citation>
    <scope>NUCLEOTIDE SEQUENCE [LARGE SCALE GENOMIC DNA]</scope>
    <source>
        <strain evidence="1 2">NCAIM B.02604</strain>
    </source>
</reference>
<proteinExistence type="predicted"/>
<gene>
    <name evidence="1" type="ORF">ACFFFR_06840</name>
</gene>
<dbReference type="InterPro" id="IPR058303">
    <property type="entry name" value="DUF7990"/>
</dbReference>
<accession>A0ABV6PAF8</accession>
<protein>
    <submittedName>
        <fullName evidence="1">Cory-CC-star protein</fullName>
    </submittedName>
</protein>
<keyword evidence="2" id="KW-1185">Reference proteome</keyword>
<evidence type="ECO:0000313" key="1">
    <source>
        <dbReference type="EMBL" id="MFC0582099.1"/>
    </source>
</evidence>
<dbReference type="InterPro" id="IPR047717">
    <property type="entry name" value="CC_star_Cory"/>
</dbReference>
<dbReference type="NCBIfam" id="NF041419">
    <property type="entry name" value="CC_star_Cory"/>
    <property type="match status" value="1"/>
</dbReference>